<dbReference type="EMBL" id="BK002359">
    <property type="protein sequence ID" value="DAA03865.1"/>
    <property type="molecule type" value="Genomic_DNA"/>
</dbReference>
<name>Q6IKK7_DROME</name>
<evidence type="ECO:0000313" key="2">
    <source>
        <dbReference type="EMBL" id="DAA03865.1"/>
    </source>
</evidence>
<proteinExistence type="predicted"/>
<sequence>MHFDAINSNLKGAAGRTGCFFRIFGCSSCPSSDFDGLLPLIYDVRNYQRKCHHHQKQPRRPSQQPGSEAEGVGICSIEATGGGEYGEGTGLGTRNWELRTGATPLGKQ</sequence>
<gene>
    <name evidence="2" type="ORF">HDC12191</name>
</gene>
<reference evidence="2" key="1">
    <citation type="journal article" date="2003" name="Genome Biol.">
        <title>An integrated gene annotation and transcriptional profiling approach towards the full gene content of the Drosophila genome.</title>
        <authorList>
            <person name="Hild M."/>
            <person name="Beckmann B."/>
            <person name="Haas S.A."/>
            <person name="Koch B."/>
            <person name="Solovyev V."/>
            <person name="Busold C."/>
            <person name="Fellenberg K."/>
            <person name="Boutros M."/>
            <person name="Vingron M."/>
            <person name="Sauer F."/>
            <person name="Hoheisel J.D."/>
            <person name="Paro R."/>
        </authorList>
    </citation>
    <scope>NUCLEOTIDE SEQUENCE</scope>
</reference>
<feature type="region of interest" description="Disordered" evidence="1">
    <location>
        <begin position="51"/>
        <end position="108"/>
    </location>
</feature>
<evidence type="ECO:0000256" key="1">
    <source>
        <dbReference type="SAM" id="MobiDB-lite"/>
    </source>
</evidence>
<organism evidence="2">
    <name type="scientific">Drosophila melanogaster</name>
    <name type="common">Fruit fly</name>
    <dbReference type="NCBI Taxonomy" id="7227"/>
    <lineage>
        <taxon>Eukaryota</taxon>
        <taxon>Metazoa</taxon>
        <taxon>Ecdysozoa</taxon>
        <taxon>Arthropoda</taxon>
        <taxon>Hexapoda</taxon>
        <taxon>Insecta</taxon>
        <taxon>Pterygota</taxon>
        <taxon>Neoptera</taxon>
        <taxon>Endopterygota</taxon>
        <taxon>Diptera</taxon>
        <taxon>Brachycera</taxon>
        <taxon>Muscomorpha</taxon>
        <taxon>Ephydroidea</taxon>
        <taxon>Drosophilidae</taxon>
        <taxon>Drosophila</taxon>
        <taxon>Sophophora</taxon>
    </lineage>
</organism>
<protein>
    <submittedName>
        <fullName evidence="2">HDC12191</fullName>
    </submittedName>
</protein>
<accession>Q6IKK7</accession>
<dbReference type="AlphaFoldDB" id="Q6IKK7"/>
<feature type="compositionally biased region" description="Gly residues" evidence="1">
    <location>
        <begin position="80"/>
        <end position="91"/>
    </location>
</feature>